<evidence type="ECO:0000313" key="2">
    <source>
        <dbReference type="Proteomes" id="UP000247233"/>
    </source>
</evidence>
<reference evidence="1 2" key="1">
    <citation type="submission" date="2016-12" db="EMBL/GenBank/DDBJ databases">
        <title>The genomes of Aspergillus section Nigri reveals drivers in fungal speciation.</title>
        <authorList>
            <consortium name="DOE Joint Genome Institute"/>
            <person name="Vesth T.C."/>
            <person name="Nybo J."/>
            <person name="Theobald S."/>
            <person name="Brandl J."/>
            <person name="Frisvad J.C."/>
            <person name="Nielsen K.F."/>
            <person name="Lyhne E.K."/>
            <person name="Kogle M.E."/>
            <person name="Kuo A."/>
            <person name="Riley R."/>
            <person name="Clum A."/>
            <person name="Nolan M."/>
            <person name="Lipzen A."/>
            <person name="Salamov A."/>
            <person name="Henrissat B."/>
            <person name="Wiebenga A."/>
            <person name="De Vries R.P."/>
            <person name="Grigoriev I.V."/>
            <person name="Mortensen U.H."/>
            <person name="Andersen M.R."/>
            <person name="Baker S.E."/>
        </authorList>
    </citation>
    <scope>NUCLEOTIDE SEQUENCE [LARGE SCALE GENOMIC DNA]</scope>
    <source>
        <strain evidence="1 2">CBS 117.55</strain>
    </source>
</reference>
<dbReference type="AlphaFoldDB" id="A0A317VZ37"/>
<proteinExistence type="predicted"/>
<dbReference type="Proteomes" id="UP000247233">
    <property type="component" value="Unassembled WGS sequence"/>
</dbReference>
<name>A0A317VZ37_9EURO</name>
<accession>A0A317VZ37</accession>
<dbReference type="VEuPathDB" id="FungiDB:BO70DRAFT_60047"/>
<dbReference type="GeneID" id="37070813"/>
<organism evidence="1 2">
    <name type="scientific">Aspergillus heteromorphus CBS 117.55</name>
    <dbReference type="NCBI Taxonomy" id="1448321"/>
    <lineage>
        <taxon>Eukaryota</taxon>
        <taxon>Fungi</taxon>
        <taxon>Dikarya</taxon>
        <taxon>Ascomycota</taxon>
        <taxon>Pezizomycotina</taxon>
        <taxon>Eurotiomycetes</taxon>
        <taxon>Eurotiomycetidae</taxon>
        <taxon>Eurotiales</taxon>
        <taxon>Aspergillaceae</taxon>
        <taxon>Aspergillus</taxon>
        <taxon>Aspergillus subgen. Circumdati</taxon>
    </lineage>
</organism>
<sequence length="98" mass="10945">MLFHSKFGCLLELLNQSHSLGLRISIRNRRCLGSGSLQSFAGYYRAMRQWNTTTPTLLTLYCTYCTTPFLGFPSTLLTVGSGMDDGVLIEPSLVRGQY</sequence>
<gene>
    <name evidence="1" type="ORF">BO70DRAFT_60047</name>
</gene>
<evidence type="ECO:0000313" key="1">
    <source>
        <dbReference type="EMBL" id="PWY78227.1"/>
    </source>
</evidence>
<dbReference type="EMBL" id="MSFL01000017">
    <property type="protein sequence ID" value="PWY78227.1"/>
    <property type="molecule type" value="Genomic_DNA"/>
</dbReference>
<protein>
    <submittedName>
        <fullName evidence="1">Uncharacterized protein</fullName>
    </submittedName>
</protein>
<keyword evidence="2" id="KW-1185">Reference proteome</keyword>
<comment type="caution">
    <text evidence="1">The sequence shown here is derived from an EMBL/GenBank/DDBJ whole genome shotgun (WGS) entry which is preliminary data.</text>
</comment>
<dbReference type="RefSeq" id="XP_025398168.1">
    <property type="nucleotide sequence ID" value="XM_025548576.1"/>
</dbReference>